<keyword evidence="17" id="KW-1185">Reference proteome</keyword>
<evidence type="ECO:0000259" key="14">
    <source>
        <dbReference type="Pfam" id="PF00593"/>
    </source>
</evidence>
<name>A0A3M6QMD4_9BURK</name>
<keyword evidence="4 11" id="KW-1134">Transmembrane beta strand</keyword>
<dbReference type="CDD" id="cd01347">
    <property type="entry name" value="ligand_gated_channel"/>
    <property type="match status" value="1"/>
</dbReference>
<dbReference type="AlphaFoldDB" id="A0A3M6QMD4"/>
<proteinExistence type="inferred from homology"/>
<evidence type="ECO:0000256" key="6">
    <source>
        <dbReference type="ARBA" id="ARBA00022729"/>
    </source>
</evidence>
<feature type="region of interest" description="Disordered" evidence="13">
    <location>
        <begin position="415"/>
        <end position="436"/>
    </location>
</feature>
<dbReference type="InterPro" id="IPR039426">
    <property type="entry name" value="TonB-dep_rcpt-like"/>
</dbReference>
<evidence type="ECO:0000256" key="11">
    <source>
        <dbReference type="PROSITE-ProRule" id="PRU01360"/>
    </source>
</evidence>
<feature type="domain" description="TonB-dependent receptor plug" evidence="15">
    <location>
        <begin position="48"/>
        <end position="146"/>
    </location>
</feature>
<keyword evidence="8 11" id="KW-0472">Membrane</keyword>
<dbReference type="Pfam" id="PF00593">
    <property type="entry name" value="TonB_dep_Rec_b-barrel"/>
    <property type="match status" value="1"/>
</dbReference>
<evidence type="ECO:0000256" key="5">
    <source>
        <dbReference type="ARBA" id="ARBA00022692"/>
    </source>
</evidence>
<dbReference type="InterPro" id="IPR000531">
    <property type="entry name" value="Beta-barrel_TonB"/>
</dbReference>
<feature type="compositionally biased region" description="Polar residues" evidence="13">
    <location>
        <begin position="415"/>
        <end position="430"/>
    </location>
</feature>
<dbReference type="GO" id="GO:0009279">
    <property type="term" value="C:cell outer membrane"/>
    <property type="evidence" value="ECO:0007669"/>
    <property type="project" value="UniProtKB-SubCell"/>
</dbReference>
<evidence type="ECO:0000256" key="2">
    <source>
        <dbReference type="ARBA" id="ARBA00009810"/>
    </source>
</evidence>
<dbReference type="PANTHER" id="PTHR30069">
    <property type="entry name" value="TONB-DEPENDENT OUTER MEMBRANE RECEPTOR"/>
    <property type="match status" value="1"/>
</dbReference>
<comment type="caution">
    <text evidence="16">The sequence shown here is derived from an EMBL/GenBank/DDBJ whole genome shotgun (WGS) entry which is preliminary data.</text>
</comment>
<evidence type="ECO:0000256" key="8">
    <source>
        <dbReference type="ARBA" id="ARBA00023136"/>
    </source>
</evidence>
<evidence type="ECO:0000259" key="15">
    <source>
        <dbReference type="Pfam" id="PF07715"/>
    </source>
</evidence>
<evidence type="ECO:0000256" key="13">
    <source>
        <dbReference type="SAM" id="MobiDB-lite"/>
    </source>
</evidence>
<dbReference type="OrthoDB" id="98353at2"/>
<evidence type="ECO:0000313" key="16">
    <source>
        <dbReference type="EMBL" id="RMX04217.1"/>
    </source>
</evidence>
<evidence type="ECO:0000256" key="1">
    <source>
        <dbReference type="ARBA" id="ARBA00004571"/>
    </source>
</evidence>
<dbReference type="Proteomes" id="UP000278006">
    <property type="component" value="Unassembled WGS sequence"/>
</dbReference>
<dbReference type="PROSITE" id="PS52016">
    <property type="entry name" value="TONB_DEPENDENT_REC_3"/>
    <property type="match status" value="1"/>
</dbReference>
<feature type="region of interest" description="Disordered" evidence="13">
    <location>
        <begin position="207"/>
        <end position="231"/>
    </location>
</feature>
<comment type="similarity">
    <text evidence="2 11 12">Belongs to the TonB-dependent receptor family.</text>
</comment>
<feature type="domain" description="TonB-dependent receptor-like beta-barrel" evidence="14">
    <location>
        <begin position="253"/>
        <end position="653"/>
    </location>
</feature>
<keyword evidence="9 16" id="KW-0675">Receptor</keyword>
<keyword evidence="10 11" id="KW-0998">Cell outer membrane</keyword>
<keyword evidence="5 11" id="KW-0812">Transmembrane</keyword>
<protein>
    <submittedName>
        <fullName evidence="16">TonB-dependent receptor</fullName>
    </submittedName>
</protein>
<organism evidence="16 17">
    <name type="scientific">Corticibacter populi</name>
    <dbReference type="NCBI Taxonomy" id="1550736"/>
    <lineage>
        <taxon>Bacteria</taxon>
        <taxon>Pseudomonadati</taxon>
        <taxon>Pseudomonadota</taxon>
        <taxon>Betaproteobacteria</taxon>
        <taxon>Burkholderiales</taxon>
        <taxon>Comamonadaceae</taxon>
        <taxon>Corticibacter</taxon>
    </lineage>
</organism>
<dbReference type="PANTHER" id="PTHR30069:SF29">
    <property type="entry name" value="HEMOGLOBIN AND HEMOGLOBIN-HAPTOGLOBIN-BINDING PROTEIN 1-RELATED"/>
    <property type="match status" value="1"/>
</dbReference>
<evidence type="ECO:0000256" key="3">
    <source>
        <dbReference type="ARBA" id="ARBA00022448"/>
    </source>
</evidence>
<evidence type="ECO:0000313" key="17">
    <source>
        <dbReference type="Proteomes" id="UP000278006"/>
    </source>
</evidence>
<sequence>MKQWEWAGWGACLVQLGTLPCAMAQADVFTLGEITITAPGDQAELAGSSVLTQQALREQNQDTVGTALNLAAGVHSAYAGARGEQVFYVRGFDRLQVPVYIDGIPTYVPYDGRIDLGHFTTYDLSRIEVAKGFSSLIYGPNALGGAINLITRRPTRAFEGEVGGGIGLSDDGGLDNHRVHANLGGKHESWWFQAGVSRLKTESFELPSGFRPTNVQQGEGQRENSRHKDDKLSLKLALTPNAGDEYVFGYVRQQGEKGQPTYAGELPLSGSGSGSRRRWWEWPQWDKTSYYFSSSTELGEHVIRTRLYHDVFENTLVGYDYANGVVGGVSSGFPSRYDDDSTGLSLEGDFALGSRNLLRVAYHFKDDVHRSSDDGTPWTHFKDRTQALSFEDTLTLADGLTLVGGVSYNQRKSLSTRNYGTNAGSPSTPSLYDEPGGDDSAVNYQLGLFRQVGAGGQVRLSFASRSRFATMMERYSTRFGTVIPNPDLKAERARHYELGYSGPLAGGWLLDAAVFRSDVRDSIQNVTIAQQGDCTSSACEQPQNVARARHVGLELGLQGEVGPIEVMGNYTWLRRKNLSAPDVRPTDTPRHKLFASVGWSHGPWKLTGNVEAASQRYSSSNGQQVAHGFAVYGFKAGYTLGSGMQIEAGVRNLFDRLYAYSEGYPMAGRNYFVNINVPF</sequence>
<evidence type="ECO:0000256" key="7">
    <source>
        <dbReference type="ARBA" id="ARBA00023077"/>
    </source>
</evidence>
<dbReference type="Pfam" id="PF07715">
    <property type="entry name" value="Plug"/>
    <property type="match status" value="1"/>
</dbReference>
<feature type="compositionally biased region" description="Basic and acidic residues" evidence="13">
    <location>
        <begin position="220"/>
        <end position="231"/>
    </location>
</feature>
<comment type="subcellular location">
    <subcellularLocation>
        <location evidence="1 11">Cell outer membrane</location>
        <topology evidence="1 11">Multi-pass membrane protein</topology>
    </subcellularLocation>
</comment>
<evidence type="ECO:0000256" key="12">
    <source>
        <dbReference type="RuleBase" id="RU003357"/>
    </source>
</evidence>
<dbReference type="InterPro" id="IPR012910">
    <property type="entry name" value="Plug_dom"/>
</dbReference>
<accession>A0A3M6QMD4</accession>
<keyword evidence="3 11" id="KW-0813">Transport</keyword>
<keyword evidence="6" id="KW-0732">Signal</keyword>
<dbReference type="SUPFAM" id="SSF56935">
    <property type="entry name" value="Porins"/>
    <property type="match status" value="1"/>
</dbReference>
<evidence type="ECO:0000256" key="4">
    <source>
        <dbReference type="ARBA" id="ARBA00022452"/>
    </source>
</evidence>
<dbReference type="EMBL" id="RDQO01000005">
    <property type="protein sequence ID" value="RMX04217.1"/>
    <property type="molecule type" value="Genomic_DNA"/>
</dbReference>
<reference evidence="16 17" key="1">
    <citation type="submission" date="2018-10" db="EMBL/GenBank/DDBJ databases">
        <title>Draft genome of Cortibacter populi DSM10536.</title>
        <authorList>
            <person name="Bernier A.-M."/>
            <person name="Bernard K."/>
        </authorList>
    </citation>
    <scope>NUCLEOTIDE SEQUENCE [LARGE SCALE GENOMIC DNA]</scope>
    <source>
        <strain evidence="16 17">DSM 105136</strain>
    </source>
</reference>
<evidence type="ECO:0000256" key="9">
    <source>
        <dbReference type="ARBA" id="ARBA00023170"/>
    </source>
</evidence>
<evidence type="ECO:0000256" key="10">
    <source>
        <dbReference type="ARBA" id="ARBA00023237"/>
    </source>
</evidence>
<dbReference type="InterPro" id="IPR036942">
    <property type="entry name" value="Beta-barrel_TonB_sf"/>
</dbReference>
<dbReference type="Gene3D" id="2.170.130.10">
    <property type="entry name" value="TonB-dependent receptor, plug domain"/>
    <property type="match status" value="1"/>
</dbReference>
<dbReference type="GO" id="GO:0044718">
    <property type="term" value="P:siderophore transmembrane transport"/>
    <property type="evidence" value="ECO:0007669"/>
    <property type="project" value="TreeGrafter"/>
</dbReference>
<dbReference type="InterPro" id="IPR037066">
    <property type="entry name" value="Plug_dom_sf"/>
</dbReference>
<dbReference type="Gene3D" id="2.40.170.20">
    <property type="entry name" value="TonB-dependent receptor, beta-barrel domain"/>
    <property type="match status" value="1"/>
</dbReference>
<dbReference type="RefSeq" id="WP_122230984.1">
    <property type="nucleotide sequence ID" value="NZ_RDQO01000005.1"/>
</dbReference>
<keyword evidence="7 12" id="KW-0798">TonB box</keyword>
<dbReference type="GO" id="GO:0015344">
    <property type="term" value="F:siderophore uptake transmembrane transporter activity"/>
    <property type="evidence" value="ECO:0007669"/>
    <property type="project" value="TreeGrafter"/>
</dbReference>
<gene>
    <name evidence="16" type="ORF">D8I35_15575</name>
</gene>